<evidence type="ECO:0000256" key="1">
    <source>
        <dbReference type="ARBA" id="ARBA00023235"/>
    </source>
</evidence>
<dbReference type="SUPFAM" id="SSF48600">
    <property type="entry name" value="Chorismate mutase II"/>
    <property type="match status" value="1"/>
</dbReference>
<feature type="domain" description="Chorismate mutase" evidence="2">
    <location>
        <begin position="24"/>
        <end position="115"/>
    </location>
</feature>
<protein>
    <submittedName>
        <fullName evidence="4">Chorismate mutase</fullName>
        <ecNumber evidence="3">5.4.99.5</ecNumber>
    </submittedName>
</protein>
<dbReference type="EC" id="5.4.99.5" evidence="3"/>
<reference evidence="3 6" key="2">
    <citation type="submission" date="2023-05" db="EMBL/GenBank/DDBJ databases">
        <title>Cataloging the Phylogenetic Diversity of Human Bladder Bacteria.</title>
        <authorList>
            <person name="Du J."/>
        </authorList>
    </citation>
    <scope>NUCLEOTIDE SEQUENCE [LARGE SCALE GENOMIC DNA]</scope>
    <source>
        <strain evidence="3 6">UMB6972</strain>
    </source>
</reference>
<name>A0A1Q6D661_GARVA</name>
<evidence type="ECO:0000313" key="4">
    <source>
        <dbReference type="EMBL" id="RFT30515.1"/>
    </source>
</evidence>
<reference evidence="4 5" key="1">
    <citation type="submission" date="2017-07" db="EMBL/GenBank/DDBJ databases">
        <title>A comparative genomics approach to explaining the enigmatic role of Gardnerella vaginalis in the vaginal microbiome.</title>
        <authorList>
            <person name="Vancuren S.J."/>
            <person name="Hill J.E."/>
        </authorList>
    </citation>
    <scope>NUCLEOTIDE SEQUENCE [LARGE SCALE GENOMIC DNA]</scope>
    <source>
        <strain evidence="4 5">WP023</strain>
    </source>
</reference>
<keyword evidence="1 3" id="KW-0413">Isomerase</keyword>
<evidence type="ECO:0000313" key="5">
    <source>
        <dbReference type="Proteomes" id="UP000258379"/>
    </source>
</evidence>
<dbReference type="Gene3D" id="1.20.59.10">
    <property type="entry name" value="Chorismate mutase"/>
    <property type="match status" value="1"/>
</dbReference>
<dbReference type="EMBL" id="JASOLZ010000004">
    <property type="protein sequence ID" value="MDK6861825.1"/>
    <property type="molecule type" value="Genomic_DNA"/>
</dbReference>
<accession>A0A1Q6D661</accession>
<dbReference type="InterPro" id="IPR002701">
    <property type="entry name" value="CM_II_prokaryot"/>
</dbReference>
<dbReference type="Proteomes" id="UP001238969">
    <property type="component" value="Unassembled WGS sequence"/>
</dbReference>
<dbReference type="SMART" id="SM00830">
    <property type="entry name" value="CM_2"/>
    <property type="match status" value="1"/>
</dbReference>
<dbReference type="InterPro" id="IPR051331">
    <property type="entry name" value="Chorismate_mutase-related"/>
</dbReference>
<dbReference type="PANTHER" id="PTHR38041">
    <property type="entry name" value="CHORISMATE MUTASE"/>
    <property type="match status" value="1"/>
</dbReference>
<evidence type="ECO:0000313" key="3">
    <source>
        <dbReference type="EMBL" id="MDK6861825.1"/>
    </source>
</evidence>
<dbReference type="GO" id="GO:0009697">
    <property type="term" value="P:salicylic acid biosynthetic process"/>
    <property type="evidence" value="ECO:0007669"/>
    <property type="project" value="TreeGrafter"/>
</dbReference>
<dbReference type="EMBL" id="NNRU01000001">
    <property type="protein sequence ID" value="RFT30515.1"/>
    <property type="molecule type" value="Genomic_DNA"/>
</dbReference>
<sequence length="119" mass="13481">MCEFPKESVGARKHQIEPSCNDCNDSISEIFALRQSIDNIDNAVVSLLAERFKVTEKVGEIKARANLAAEDKSRENRQANRLKKIAEESGLKEEIALEYLHFVLAAAKKRHQEIKDSQK</sequence>
<evidence type="ECO:0000313" key="6">
    <source>
        <dbReference type="Proteomes" id="UP001238969"/>
    </source>
</evidence>
<dbReference type="GO" id="GO:0004106">
    <property type="term" value="F:chorismate mutase activity"/>
    <property type="evidence" value="ECO:0007669"/>
    <property type="project" value="UniProtKB-EC"/>
</dbReference>
<gene>
    <name evidence="4" type="ORF">CG405_01015</name>
    <name evidence="3" type="ORF">QP355_04115</name>
</gene>
<evidence type="ECO:0000259" key="2">
    <source>
        <dbReference type="PROSITE" id="PS51168"/>
    </source>
</evidence>
<dbReference type="Pfam" id="PF01817">
    <property type="entry name" value="CM_2"/>
    <property type="match status" value="1"/>
</dbReference>
<dbReference type="AlphaFoldDB" id="A0A1Q6D661"/>
<dbReference type="InterPro" id="IPR036979">
    <property type="entry name" value="CM_dom_sf"/>
</dbReference>
<dbReference type="InterPro" id="IPR036263">
    <property type="entry name" value="Chorismate_II_sf"/>
</dbReference>
<dbReference type="Proteomes" id="UP000258379">
    <property type="component" value="Unassembled WGS sequence"/>
</dbReference>
<dbReference type="GO" id="GO:0046417">
    <property type="term" value="P:chorismate metabolic process"/>
    <property type="evidence" value="ECO:0007669"/>
    <property type="project" value="InterPro"/>
</dbReference>
<proteinExistence type="predicted"/>
<comment type="caution">
    <text evidence="4">The sequence shown here is derived from an EMBL/GenBank/DDBJ whole genome shotgun (WGS) entry which is preliminary data.</text>
</comment>
<organism evidence="4 5">
    <name type="scientific">Gardnerella vaginalis</name>
    <dbReference type="NCBI Taxonomy" id="2702"/>
    <lineage>
        <taxon>Bacteria</taxon>
        <taxon>Bacillati</taxon>
        <taxon>Actinomycetota</taxon>
        <taxon>Actinomycetes</taxon>
        <taxon>Bifidobacteriales</taxon>
        <taxon>Bifidobacteriaceae</taxon>
        <taxon>Gardnerella</taxon>
    </lineage>
</organism>
<dbReference type="PANTHER" id="PTHR38041:SF1">
    <property type="entry name" value="CHORISMATE MUTASE"/>
    <property type="match status" value="1"/>
</dbReference>
<dbReference type="PROSITE" id="PS51168">
    <property type="entry name" value="CHORISMATE_MUT_2"/>
    <property type="match status" value="1"/>
</dbReference>
<dbReference type="RefSeq" id="WP_004116348.1">
    <property type="nucleotide sequence ID" value="NZ_CP033836.1"/>
</dbReference>